<reference evidence="6" key="1">
    <citation type="submission" date="2021-01" db="EMBL/GenBank/DDBJ databases">
        <authorList>
            <person name="Corre E."/>
            <person name="Pelletier E."/>
            <person name="Niang G."/>
            <person name="Scheremetjew M."/>
            <person name="Finn R."/>
            <person name="Kale V."/>
            <person name="Holt S."/>
            <person name="Cochrane G."/>
            <person name="Meng A."/>
            <person name="Brown T."/>
            <person name="Cohen L."/>
        </authorList>
    </citation>
    <scope>NUCLEOTIDE SEQUENCE</scope>
    <source>
        <strain evidence="6">GSO104</strain>
    </source>
</reference>
<dbReference type="Pfam" id="PF00153">
    <property type="entry name" value="Mito_carr"/>
    <property type="match status" value="2"/>
</dbReference>
<evidence type="ECO:0000256" key="3">
    <source>
        <dbReference type="ARBA" id="ARBA00023136"/>
    </source>
</evidence>
<name>A0A6U3NU43_9STRA</name>
<sequence>MSIEAEKKLSFREVLDKAAASAVRGGTAGACAMGANVACLMWMRTTINYQYRNGTTFPVALKALYADGGIPRFYRGVAPALLQGPLSRFGDTAANTGMLTLMDSMELTKDLSVGLKTVSASVAAATFRIFLMPIDTVKTTMQVTGKFSNVVDKVKGSGPLVLYHGSLAAASATFVGHYPWFFTYNFLSEKIPKQDTQMGELGRRAILGFCSSAVSDTCSNSIRVIKVYKQSYPDAISYPQVVKNVIKESGIKGLMFRGLETKILANGMQGILFSILWKQFEEVLFGKK</sequence>
<dbReference type="SUPFAM" id="SSF103506">
    <property type="entry name" value="Mitochondrial carrier"/>
    <property type="match status" value="1"/>
</dbReference>
<dbReference type="InterPro" id="IPR023395">
    <property type="entry name" value="MCP_dom_sf"/>
</dbReference>
<dbReference type="AlphaFoldDB" id="A0A6U3NU43"/>
<organism evidence="6">
    <name type="scientific">Ditylum brightwellii</name>
    <dbReference type="NCBI Taxonomy" id="49249"/>
    <lineage>
        <taxon>Eukaryota</taxon>
        <taxon>Sar</taxon>
        <taxon>Stramenopiles</taxon>
        <taxon>Ochrophyta</taxon>
        <taxon>Bacillariophyta</taxon>
        <taxon>Mediophyceae</taxon>
        <taxon>Lithodesmiophycidae</taxon>
        <taxon>Lithodesmiales</taxon>
        <taxon>Lithodesmiaceae</taxon>
        <taxon>Ditylum</taxon>
    </lineage>
</organism>
<evidence type="ECO:0000256" key="5">
    <source>
        <dbReference type="RuleBase" id="RU000488"/>
    </source>
</evidence>
<accession>A0A6U3NU43</accession>
<dbReference type="PANTHER" id="PTHR47567:SF1">
    <property type="entry name" value="NAD-DEPENDENT EPIMERASE_DEHYDRATASE DOMAIN-CONTAINING PROTEIN"/>
    <property type="match status" value="1"/>
</dbReference>
<evidence type="ECO:0000256" key="4">
    <source>
        <dbReference type="PROSITE-ProRule" id="PRU00282"/>
    </source>
</evidence>
<evidence type="ECO:0000313" key="6">
    <source>
        <dbReference type="EMBL" id="CAE4654739.1"/>
    </source>
</evidence>
<gene>
    <name evidence="6" type="ORF">DBRI00130_LOCUS38894</name>
</gene>
<protein>
    <recommendedName>
        <fullName evidence="7">Mitochondrial carrier protein</fullName>
    </recommendedName>
</protein>
<dbReference type="InterPro" id="IPR018108">
    <property type="entry name" value="MCP_transmembrane"/>
</dbReference>
<evidence type="ECO:0000256" key="2">
    <source>
        <dbReference type="ARBA" id="ARBA00022692"/>
    </source>
</evidence>
<proteinExistence type="inferred from homology"/>
<dbReference type="PANTHER" id="PTHR47567">
    <property type="entry name" value="MITOCHONDRIAL SUBSTRATE/SOLUTE CARRIER"/>
    <property type="match status" value="1"/>
</dbReference>
<comment type="subcellular location">
    <subcellularLocation>
        <location evidence="1">Membrane</location>
        <topology evidence="1">Multi-pass membrane protein</topology>
    </subcellularLocation>
</comment>
<evidence type="ECO:0000256" key="1">
    <source>
        <dbReference type="ARBA" id="ARBA00004141"/>
    </source>
</evidence>
<keyword evidence="3 4" id="KW-0472">Membrane</keyword>
<dbReference type="PROSITE" id="PS50920">
    <property type="entry name" value="SOLCAR"/>
    <property type="match status" value="1"/>
</dbReference>
<dbReference type="Gene3D" id="1.50.40.10">
    <property type="entry name" value="Mitochondrial carrier domain"/>
    <property type="match status" value="1"/>
</dbReference>
<keyword evidence="5" id="KW-0813">Transport</keyword>
<dbReference type="EMBL" id="HBNS01053356">
    <property type="protein sequence ID" value="CAE4654739.1"/>
    <property type="molecule type" value="Transcribed_RNA"/>
</dbReference>
<evidence type="ECO:0008006" key="7">
    <source>
        <dbReference type="Google" id="ProtNLM"/>
    </source>
</evidence>
<keyword evidence="2 4" id="KW-0812">Transmembrane</keyword>
<comment type="similarity">
    <text evidence="5">Belongs to the mitochondrial carrier (TC 2.A.29) family.</text>
</comment>
<dbReference type="GO" id="GO:0016020">
    <property type="term" value="C:membrane"/>
    <property type="evidence" value="ECO:0007669"/>
    <property type="project" value="UniProtKB-SubCell"/>
</dbReference>
<feature type="repeat" description="Solcar" evidence="4">
    <location>
        <begin position="111"/>
        <end position="190"/>
    </location>
</feature>